<protein>
    <submittedName>
        <fullName evidence="1">Uncharacterized protein</fullName>
    </submittedName>
</protein>
<organism evidence="1 2">
    <name type="scientific">Rhodopirellula islandica</name>
    <dbReference type="NCBI Taxonomy" id="595434"/>
    <lineage>
        <taxon>Bacteria</taxon>
        <taxon>Pseudomonadati</taxon>
        <taxon>Planctomycetota</taxon>
        <taxon>Planctomycetia</taxon>
        <taxon>Pirellulales</taxon>
        <taxon>Pirellulaceae</taxon>
        <taxon>Rhodopirellula</taxon>
    </lineage>
</organism>
<accession>A0A0J1BIP5</accession>
<keyword evidence="2" id="KW-1185">Reference proteome</keyword>
<proteinExistence type="predicted"/>
<dbReference type="AlphaFoldDB" id="A0A0J1BIP5"/>
<name>A0A0J1BIP5_RHOIS</name>
<evidence type="ECO:0000313" key="2">
    <source>
        <dbReference type="Proteomes" id="UP000036367"/>
    </source>
</evidence>
<dbReference type="EMBL" id="LECT01000015">
    <property type="protein sequence ID" value="KLU06338.1"/>
    <property type="molecule type" value="Genomic_DNA"/>
</dbReference>
<dbReference type="STRING" id="595434.RISK_001549"/>
<sequence>MKNGPSPWRSELNAIAQLRNENSRLEKSSRLFFDPFNLRKFAA</sequence>
<comment type="caution">
    <text evidence="1">The sequence shown here is derived from an EMBL/GenBank/DDBJ whole genome shotgun (WGS) entry which is preliminary data.</text>
</comment>
<reference evidence="1" key="1">
    <citation type="submission" date="2015-05" db="EMBL/GenBank/DDBJ databases">
        <title>Permanent draft genome of Rhodopirellula islandicus K833.</title>
        <authorList>
            <person name="Kizina J."/>
            <person name="Richter M."/>
            <person name="Glockner F.O."/>
            <person name="Harder J."/>
        </authorList>
    </citation>
    <scope>NUCLEOTIDE SEQUENCE [LARGE SCALE GENOMIC DNA]</scope>
    <source>
        <strain evidence="1">K833</strain>
    </source>
</reference>
<dbReference type="Proteomes" id="UP000036367">
    <property type="component" value="Unassembled WGS sequence"/>
</dbReference>
<gene>
    <name evidence="1" type="ORF">RISK_001549</name>
</gene>
<evidence type="ECO:0000313" key="1">
    <source>
        <dbReference type="EMBL" id="KLU06338.1"/>
    </source>
</evidence>